<dbReference type="VEuPathDB" id="FungiDB:C8Q69DRAFT_478860"/>
<dbReference type="GO" id="GO:0051213">
    <property type="term" value="F:dioxygenase activity"/>
    <property type="evidence" value="ECO:0007669"/>
    <property type="project" value="UniProtKB-KW"/>
</dbReference>
<dbReference type="STRING" id="264951.A0A443HKK8"/>
<keyword evidence="1" id="KW-0223">Dioxygenase</keyword>
<organism evidence="1 2">
    <name type="scientific">Byssochlamys spectabilis</name>
    <name type="common">Paecilomyces variotii</name>
    <dbReference type="NCBI Taxonomy" id="264951"/>
    <lineage>
        <taxon>Eukaryota</taxon>
        <taxon>Fungi</taxon>
        <taxon>Dikarya</taxon>
        <taxon>Ascomycota</taxon>
        <taxon>Pezizomycotina</taxon>
        <taxon>Eurotiomycetes</taxon>
        <taxon>Eurotiomycetidae</taxon>
        <taxon>Eurotiales</taxon>
        <taxon>Thermoascaceae</taxon>
        <taxon>Paecilomyces</taxon>
    </lineage>
</organism>
<keyword evidence="2" id="KW-1185">Reference proteome</keyword>
<reference evidence="1 2" key="1">
    <citation type="journal article" date="2018" name="Front. Microbiol.">
        <title>Genomic and genetic insights into a cosmopolitan fungus, Paecilomyces variotii (Eurotiales).</title>
        <authorList>
            <person name="Urquhart A.S."/>
            <person name="Mondo S.J."/>
            <person name="Makela M.R."/>
            <person name="Hane J.K."/>
            <person name="Wiebenga A."/>
            <person name="He G."/>
            <person name="Mihaltcheva S."/>
            <person name="Pangilinan J."/>
            <person name="Lipzen A."/>
            <person name="Barry K."/>
            <person name="de Vries R.P."/>
            <person name="Grigoriev I.V."/>
            <person name="Idnurm A."/>
        </authorList>
    </citation>
    <scope>NUCLEOTIDE SEQUENCE [LARGE SCALE GENOMIC DNA]</scope>
    <source>
        <strain evidence="1 2">CBS 101075</strain>
    </source>
</reference>
<dbReference type="AlphaFoldDB" id="A0A443HKK8"/>
<dbReference type="Pfam" id="PF05721">
    <property type="entry name" value="PhyH"/>
    <property type="match status" value="1"/>
</dbReference>
<dbReference type="InterPro" id="IPR008775">
    <property type="entry name" value="Phytyl_CoA_dOase-like"/>
</dbReference>
<evidence type="ECO:0000313" key="2">
    <source>
        <dbReference type="Proteomes" id="UP000283841"/>
    </source>
</evidence>
<keyword evidence="1" id="KW-0560">Oxidoreductase</keyword>
<dbReference type="Gene3D" id="2.60.120.620">
    <property type="entry name" value="q2cbj1_9rhob like domain"/>
    <property type="match status" value="1"/>
</dbReference>
<protein>
    <submittedName>
        <fullName evidence="1">Phytanoyl-CoA dioxygenase family protein</fullName>
    </submittedName>
</protein>
<dbReference type="SUPFAM" id="SSF51197">
    <property type="entry name" value="Clavaminate synthase-like"/>
    <property type="match status" value="1"/>
</dbReference>
<sequence>MPSAIAPASLRRVDFNDLDKVISTIEQDGGVILTGFTTPEVVAQVNSEVEPYLNNDKPWKGKLFPPETRRCTRLLGRSNTARREWVGSDRLFDILNHFLSKTTTIFYDDVPTTHTTLPILSTAATIDVRPGAIGQRIHRDDKVHHVDHEDMTSTGYKLGSDVSMSLLVPGVESTEENGATLVLPGSHLWGDKRAPRREEASRATMVPGEALLFLGSMYHAGGANQSTSTNRPVHGLFFCRGTHRAEENFYLEFPTEEVRSWTEKEQIRTGYNISSPNLGFIDFVSPMHIINGRWKPDEAQYYEDLD</sequence>
<accession>A0A443HKK8</accession>
<name>A0A443HKK8_BYSSP</name>
<evidence type="ECO:0000313" key="1">
    <source>
        <dbReference type="EMBL" id="RWQ92345.1"/>
    </source>
</evidence>
<dbReference type="EMBL" id="RCNU01000013">
    <property type="protein sequence ID" value="RWQ92345.1"/>
    <property type="molecule type" value="Genomic_DNA"/>
</dbReference>
<dbReference type="GeneID" id="39600683"/>
<gene>
    <name evidence="1" type="ORF">C8Q69DRAFT_478860</name>
</gene>
<comment type="caution">
    <text evidence="1">The sequence shown here is derived from an EMBL/GenBank/DDBJ whole genome shotgun (WGS) entry which is preliminary data.</text>
</comment>
<dbReference type="RefSeq" id="XP_028481990.1">
    <property type="nucleotide sequence ID" value="XM_028631406.1"/>
</dbReference>
<dbReference type="Proteomes" id="UP000283841">
    <property type="component" value="Unassembled WGS sequence"/>
</dbReference>
<proteinExistence type="predicted"/>